<dbReference type="Gene3D" id="2.60.120.260">
    <property type="entry name" value="Galactose-binding domain-like"/>
    <property type="match status" value="1"/>
</dbReference>
<keyword evidence="3" id="KW-1185">Reference proteome</keyword>
<protein>
    <submittedName>
        <fullName evidence="2">Uncharacterized protein</fullName>
    </submittedName>
</protein>
<feature type="region of interest" description="Disordered" evidence="1">
    <location>
        <begin position="174"/>
        <end position="222"/>
    </location>
</feature>
<comment type="caution">
    <text evidence="2">The sequence shown here is derived from an EMBL/GenBank/DDBJ whole genome shotgun (WGS) entry which is preliminary data.</text>
</comment>
<name>A0A812M7F4_SYMPI</name>
<proteinExistence type="predicted"/>
<sequence length="222" mass="23832">MCRDRSASKTSEPTKQPTEAAGKVLINVWQLSGNQLLSEYFNREHPVRAIFDRIIALGLGNPELAFENRKLDLDGLVGHQGFGDEATLTAVALKNLALRKPCRMSSNYTHPGTEEAPRERYAVDGDSSDGSLCAHTLADKQAWWEAMALLGTDLEGSIPEQSLIAEGLAANGLRQNPVSGTRRGHPGSAEEDDPPNCWQGTLRPGPVGATRVPSAYTVGGAN</sequence>
<accession>A0A812M7F4</accession>
<evidence type="ECO:0000256" key="1">
    <source>
        <dbReference type="SAM" id="MobiDB-lite"/>
    </source>
</evidence>
<evidence type="ECO:0000313" key="2">
    <source>
        <dbReference type="EMBL" id="CAE7251789.1"/>
    </source>
</evidence>
<reference evidence="2" key="1">
    <citation type="submission" date="2021-02" db="EMBL/GenBank/DDBJ databases">
        <authorList>
            <person name="Dougan E. K."/>
            <person name="Rhodes N."/>
            <person name="Thang M."/>
            <person name="Chan C."/>
        </authorList>
    </citation>
    <scope>NUCLEOTIDE SEQUENCE</scope>
</reference>
<dbReference type="EMBL" id="CAJNIZ010006668">
    <property type="protein sequence ID" value="CAE7251789.1"/>
    <property type="molecule type" value="Genomic_DNA"/>
</dbReference>
<dbReference type="AlphaFoldDB" id="A0A812M7F4"/>
<dbReference type="Proteomes" id="UP000649617">
    <property type="component" value="Unassembled WGS sequence"/>
</dbReference>
<evidence type="ECO:0000313" key="3">
    <source>
        <dbReference type="Proteomes" id="UP000649617"/>
    </source>
</evidence>
<gene>
    <name evidence="2" type="ORF">SPIL2461_LOCUS4893</name>
</gene>
<organism evidence="2 3">
    <name type="scientific">Symbiodinium pilosum</name>
    <name type="common">Dinoflagellate</name>
    <dbReference type="NCBI Taxonomy" id="2952"/>
    <lineage>
        <taxon>Eukaryota</taxon>
        <taxon>Sar</taxon>
        <taxon>Alveolata</taxon>
        <taxon>Dinophyceae</taxon>
        <taxon>Suessiales</taxon>
        <taxon>Symbiodiniaceae</taxon>
        <taxon>Symbiodinium</taxon>
    </lineage>
</organism>